<protein>
    <recommendedName>
        <fullName evidence="4">Secreted protein</fullName>
    </recommendedName>
</protein>
<dbReference type="AlphaFoldDB" id="A0A239LCI4"/>
<feature type="region of interest" description="Disordered" evidence="1">
    <location>
        <begin position="181"/>
        <end position="218"/>
    </location>
</feature>
<dbReference type="OrthoDB" id="4350636at2"/>
<evidence type="ECO:0000313" key="2">
    <source>
        <dbReference type="EMBL" id="SNT27672.1"/>
    </source>
</evidence>
<dbReference type="EMBL" id="FZOF01000019">
    <property type="protein sequence ID" value="SNT27672.1"/>
    <property type="molecule type" value="Genomic_DNA"/>
</dbReference>
<organism evidence="2 3">
    <name type="scientific">Actinacidiphila glaucinigra</name>
    <dbReference type="NCBI Taxonomy" id="235986"/>
    <lineage>
        <taxon>Bacteria</taxon>
        <taxon>Bacillati</taxon>
        <taxon>Actinomycetota</taxon>
        <taxon>Actinomycetes</taxon>
        <taxon>Kitasatosporales</taxon>
        <taxon>Streptomycetaceae</taxon>
        <taxon>Actinacidiphila</taxon>
    </lineage>
</organism>
<name>A0A239LCI4_9ACTN</name>
<dbReference type="Proteomes" id="UP000198280">
    <property type="component" value="Unassembled WGS sequence"/>
</dbReference>
<dbReference type="RefSeq" id="WP_089226886.1">
    <property type="nucleotide sequence ID" value="NZ_FZOF01000019.1"/>
</dbReference>
<sequence length="218" mass="23529">MDVAVAVILLLFASFVALGVVAAVKTARAVKRGVERTSIEARRVVEDTGLKARRYSRPGPAGKLAELRLALRTSVTSTGEALEGQAAVDPSLSEAVALLSRLRSHARELDAELRLLEREPDRARIAARIGELEERTRRITHSADSLRWAAQDRARRFADDDLAALGRDIDLEAGALRHWAPAALPEPGPGPAPEPRIQPGARRERTSEPGAGQPPKAL</sequence>
<proteinExistence type="predicted"/>
<keyword evidence="3" id="KW-1185">Reference proteome</keyword>
<evidence type="ECO:0000313" key="3">
    <source>
        <dbReference type="Proteomes" id="UP000198280"/>
    </source>
</evidence>
<reference evidence="2 3" key="1">
    <citation type="submission" date="2017-06" db="EMBL/GenBank/DDBJ databases">
        <authorList>
            <person name="Kim H.J."/>
            <person name="Triplett B.A."/>
        </authorList>
    </citation>
    <scope>NUCLEOTIDE SEQUENCE [LARGE SCALE GENOMIC DNA]</scope>
    <source>
        <strain evidence="2 3">CGMCC 4.1858</strain>
    </source>
</reference>
<feature type="compositionally biased region" description="Pro residues" evidence="1">
    <location>
        <begin position="184"/>
        <end position="196"/>
    </location>
</feature>
<gene>
    <name evidence="2" type="ORF">SAMN05216252_11923</name>
</gene>
<evidence type="ECO:0008006" key="4">
    <source>
        <dbReference type="Google" id="ProtNLM"/>
    </source>
</evidence>
<accession>A0A239LCI4</accession>
<evidence type="ECO:0000256" key="1">
    <source>
        <dbReference type="SAM" id="MobiDB-lite"/>
    </source>
</evidence>